<keyword evidence="2" id="KW-0812">Transmembrane</keyword>
<evidence type="ECO:0000256" key="1">
    <source>
        <dbReference type="ARBA" id="ARBA00022448"/>
    </source>
</evidence>
<feature type="transmembrane region" description="Helical" evidence="2">
    <location>
        <begin position="258"/>
        <end position="281"/>
    </location>
</feature>
<dbReference type="CDD" id="cd13133">
    <property type="entry name" value="MATE_like_7"/>
    <property type="match status" value="1"/>
</dbReference>
<feature type="transmembrane region" description="Helical" evidence="2">
    <location>
        <begin position="136"/>
        <end position="159"/>
    </location>
</feature>
<dbReference type="AlphaFoldDB" id="A0A917J293"/>
<name>A0A917J293_9BACT</name>
<sequence>MVVPQINFITNNIFLGGLDRQSLAVAGITGVYYLMFAVVGGGLNNGLQALIARRAGENRPEEIGGLFQQGVRIAMGLALAGIIITYLVAPFILRMTLHNQEHVDMAVRFLYIRIWGLPFLYIYQMRNALLVGINQSRFLVIGTLAETLINIFLDYGLIYGHWGLPALGFDGAAYASVAAEAGGLVVIFAVMRNNGIIRKLQLFQKKPFSKAVNSLILQQSAPLILQYALSIAAWEFFYILIEHHGERDLAISNAMRNIFGLFGCVTWSLAATSNAMVSNIIGQGLQNRVIELVWKIARLSISFAVIIFILLNLMPGLLLKVYGQGPDFIAAAIPVVRVVSAAMILQSIATVWLNSVVGTGNSKMNLFSESLAIIVYVTYVYIVLEKMQLSIVWGWASECVYWITIFTPSFWYMMSGKWKHKRI</sequence>
<feature type="transmembrane region" description="Helical" evidence="2">
    <location>
        <begin position="301"/>
        <end position="322"/>
    </location>
</feature>
<proteinExistence type="predicted"/>
<dbReference type="PANTHER" id="PTHR43298">
    <property type="entry name" value="MULTIDRUG RESISTANCE PROTEIN NORM-RELATED"/>
    <property type="match status" value="1"/>
</dbReference>
<comment type="caution">
    <text evidence="3">The sequence shown here is derived from an EMBL/GenBank/DDBJ whole genome shotgun (WGS) entry which is preliminary data.</text>
</comment>
<dbReference type="GO" id="GO:0015297">
    <property type="term" value="F:antiporter activity"/>
    <property type="evidence" value="ECO:0007669"/>
    <property type="project" value="InterPro"/>
</dbReference>
<reference evidence="3" key="1">
    <citation type="journal article" date="2014" name="Int. J. Syst. Evol. Microbiol.">
        <title>Complete genome sequence of Corynebacterium casei LMG S-19264T (=DSM 44701T), isolated from a smear-ripened cheese.</title>
        <authorList>
            <consortium name="US DOE Joint Genome Institute (JGI-PGF)"/>
            <person name="Walter F."/>
            <person name="Albersmeier A."/>
            <person name="Kalinowski J."/>
            <person name="Ruckert C."/>
        </authorList>
    </citation>
    <scope>NUCLEOTIDE SEQUENCE</scope>
    <source>
        <strain evidence="3">CGMCC 1.15290</strain>
    </source>
</reference>
<gene>
    <name evidence="3" type="ORF">GCM10011379_31920</name>
</gene>
<dbReference type="InterPro" id="IPR002528">
    <property type="entry name" value="MATE_fam"/>
</dbReference>
<dbReference type="GO" id="GO:0042910">
    <property type="term" value="F:xenobiotic transmembrane transporter activity"/>
    <property type="evidence" value="ECO:0007669"/>
    <property type="project" value="InterPro"/>
</dbReference>
<dbReference type="PANTHER" id="PTHR43298:SF2">
    <property type="entry name" value="FMN_FAD EXPORTER YEEO-RELATED"/>
    <property type="match status" value="1"/>
</dbReference>
<feature type="transmembrane region" description="Helical" evidence="2">
    <location>
        <begin position="73"/>
        <end position="93"/>
    </location>
</feature>
<keyword evidence="1" id="KW-0813">Transport</keyword>
<evidence type="ECO:0000256" key="2">
    <source>
        <dbReference type="SAM" id="Phobius"/>
    </source>
</evidence>
<feature type="transmembrane region" description="Helical" evidence="2">
    <location>
        <begin position="105"/>
        <end position="124"/>
    </location>
</feature>
<feature type="transmembrane region" description="Helical" evidence="2">
    <location>
        <begin position="366"/>
        <end position="384"/>
    </location>
</feature>
<dbReference type="GO" id="GO:0005886">
    <property type="term" value="C:plasma membrane"/>
    <property type="evidence" value="ECO:0007669"/>
    <property type="project" value="TreeGrafter"/>
</dbReference>
<feature type="transmembrane region" description="Helical" evidence="2">
    <location>
        <begin position="328"/>
        <end position="354"/>
    </location>
</feature>
<keyword evidence="2" id="KW-0472">Membrane</keyword>
<evidence type="ECO:0000313" key="3">
    <source>
        <dbReference type="EMBL" id="GGH71985.1"/>
    </source>
</evidence>
<dbReference type="Pfam" id="PF01554">
    <property type="entry name" value="MatE"/>
    <property type="match status" value="2"/>
</dbReference>
<organism evidence="3 4">
    <name type="scientific">Filimonas zeae</name>
    <dbReference type="NCBI Taxonomy" id="1737353"/>
    <lineage>
        <taxon>Bacteria</taxon>
        <taxon>Pseudomonadati</taxon>
        <taxon>Bacteroidota</taxon>
        <taxon>Chitinophagia</taxon>
        <taxon>Chitinophagales</taxon>
        <taxon>Chitinophagaceae</taxon>
        <taxon>Filimonas</taxon>
    </lineage>
</organism>
<evidence type="ECO:0000313" key="4">
    <source>
        <dbReference type="Proteomes" id="UP000627292"/>
    </source>
</evidence>
<feature type="transmembrane region" description="Helical" evidence="2">
    <location>
        <begin position="31"/>
        <end position="52"/>
    </location>
</feature>
<keyword evidence="2" id="KW-1133">Transmembrane helix</keyword>
<feature type="transmembrane region" description="Helical" evidence="2">
    <location>
        <begin position="390"/>
        <end position="413"/>
    </location>
</feature>
<dbReference type="EMBL" id="BMIB01000003">
    <property type="protein sequence ID" value="GGH71985.1"/>
    <property type="molecule type" value="Genomic_DNA"/>
</dbReference>
<dbReference type="Proteomes" id="UP000627292">
    <property type="component" value="Unassembled WGS sequence"/>
</dbReference>
<reference evidence="3" key="2">
    <citation type="submission" date="2020-09" db="EMBL/GenBank/DDBJ databases">
        <authorList>
            <person name="Sun Q."/>
            <person name="Zhou Y."/>
        </authorList>
    </citation>
    <scope>NUCLEOTIDE SEQUENCE</scope>
    <source>
        <strain evidence="3">CGMCC 1.15290</strain>
    </source>
</reference>
<feature type="transmembrane region" description="Helical" evidence="2">
    <location>
        <begin position="171"/>
        <end position="191"/>
    </location>
</feature>
<dbReference type="InterPro" id="IPR050222">
    <property type="entry name" value="MATE_MdtK"/>
</dbReference>
<keyword evidence="4" id="KW-1185">Reference proteome</keyword>
<accession>A0A917J293</accession>
<protein>
    <submittedName>
        <fullName evidence="3">MATE family efflux transporter</fullName>
    </submittedName>
</protein>